<dbReference type="AlphaFoldDB" id="A0A5C6DN37"/>
<evidence type="ECO:0000313" key="2">
    <source>
        <dbReference type="Proteomes" id="UP000315471"/>
    </source>
</evidence>
<evidence type="ECO:0008006" key="3">
    <source>
        <dbReference type="Google" id="ProtNLM"/>
    </source>
</evidence>
<dbReference type="InterPro" id="IPR016024">
    <property type="entry name" value="ARM-type_fold"/>
</dbReference>
<dbReference type="SUPFAM" id="SSF48371">
    <property type="entry name" value="ARM repeat"/>
    <property type="match status" value="1"/>
</dbReference>
<protein>
    <recommendedName>
        <fullName evidence="3">HEAT repeat protein</fullName>
    </recommendedName>
</protein>
<reference evidence="1 2" key="1">
    <citation type="submission" date="2019-02" db="EMBL/GenBank/DDBJ databases">
        <title>Deep-cultivation of Planctomycetes and their phenomic and genomic characterization uncovers novel biology.</title>
        <authorList>
            <person name="Wiegand S."/>
            <person name="Jogler M."/>
            <person name="Boedeker C."/>
            <person name="Pinto D."/>
            <person name="Vollmers J."/>
            <person name="Rivas-Marin E."/>
            <person name="Kohn T."/>
            <person name="Peeters S.H."/>
            <person name="Heuer A."/>
            <person name="Rast P."/>
            <person name="Oberbeckmann S."/>
            <person name="Bunk B."/>
            <person name="Jeske O."/>
            <person name="Meyerdierks A."/>
            <person name="Storesund J.E."/>
            <person name="Kallscheuer N."/>
            <person name="Luecker S."/>
            <person name="Lage O.M."/>
            <person name="Pohl T."/>
            <person name="Merkel B.J."/>
            <person name="Hornburger P."/>
            <person name="Mueller R.-W."/>
            <person name="Bruemmer F."/>
            <person name="Labrenz M."/>
            <person name="Spormann A.M."/>
            <person name="Op Den Camp H."/>
            <person name="Overmann J."/>
            <person name="Amann R."/>
            <person name="Jetten M.S.M."/>
            <person name="Mascher T."/>
            <person name="Medema M.H."/>
            <person name="Devos D.P."/>
            <person name="Kaster A.-K."/>
            <person name="Ovreas L."/>
            <person name="Rohde M."/>
            <person name="Galperin M.Y."/>
            <person name="Jogler C."/>
        </authorList>
    </citation>
    <scope>NUCLEOTIDE SEQUENCE [LARGE SCALE GENOMIC DNA]</scope>
    <source>
        <strain evidence="1 2">Q31b</strain>
    </source>
</reference>
<dbReference type="OrthoDB" id="235101at2"/>
<organism evidence="1 2">
    <name type="scientific">Novipirellula aureliae</name>
    <dbReference type="NCBI Taxonomy" id="2527966"/>
    <lineage>
        <taxon>Bacteria</taxon>
        <taxon>Pseudomonadati</taxon>
        <taxon>Planctomycetota</taxon>
        <taxon>Planctomycetia</taxon>
        <taxon>Pirellulales</taxon>
        <taxon>Pirellulaceae</taxon>
        <taxon>Novipirellula</taxon>
    </lineage>
</organism>
<gene>
    <name evidence="1" type="ORF">Q31b_43630</name>
</gene>
<keyword evidence="2" id="KW-1185">Reference proteome</keyword>
<dbReference type="Proteomes" id="UP000315471">
    <property type="component" value="Unassembled WGS sequence"/>
</dbReference>
<proteinExistence type="predicted"/>
<dbReference type="EMBL" id="SJPY01000007">
    <property type="protein sequence ID" value="TWU37575.1"/>
    <property type="molecule type" value="Genomic_DNA"/>
</dbReference>
<accession>A0A5C6DN37</accession>
<dbReference type="RefSeq" id="WP_146601555.1">
    <property type="nucleotide sequence ID" value="NZ_SJPY01000007.1"/>
</dbReference>
<comment type="caution">
    <text evidence="1">The sequence shown here is derived from an EMBL/GenBank/DDBJ whole genome shotgun (WGS) entry which is preliminary data.</text>
</comment>
<name>A0A5C6DN37_9BACT</name>
<evidence type="ECO:0000313" key="1">
    <source>
        <dbReference type="EMBL" id="TWU37575.1"/>
    </source>
</evidence>
<sequence>MQVLSPSFQCLAQSSNTAAVDLLLSMITDSDAVIRVSVMGALLERQEKRCCEAVLAAWDSLDLDCRRILRKRKQWLEPAVERALKGRGKDLPLAISATESLGLHSVVHLLVPIIETHPSELIRESASKTLLELVHQLGREARVGRMNSKIRPALVAALADSCKRYDKHRNAELVDAFLTLCTWDDAELRDLISAKSTSAKLIGERLQTTERVAIVELLTGFIRKRNVPSYIFKIMAQRDDEIYRDALLRTIGRDPASIVLRNLQEMGMPRCCVGGAALMDRVSPDHRAAAVHVYNRTHTNLLGYLRLLVAAVELGGPGCDAAVIAGLNRCAVPSAKTWLRAAIILSSGDRASIDSDPDSDLLERLIHLLDRSNTGLARAVRRVLEPLHAQPMLERLQGLPVDHRRAMGRIVMMVDGDAIGKIRDGLRHPVLKKRLAAISAADALATVDLLGDAFERIAREDHQDARVLACQVMANAESRVSLQLLNEMANLPPCPVRDAAIEAIEKRLTTLQK</sequence>